<dbReference type="Gene3D" id="1.25.40.10">
    <property type="entry name" value="Tetratricopeptide repeat domain"/>
    <property type="match status" value="1"/>
</dbReference>
<sequence length="223" mass="25496">MERKHKIIIGALLFFIFSALVSITQWEFLKNFLSGGNFAFIDHHVSKSPEEIIATMKIPERYRDGTTAAPERPESSRTFSPGNLLRGTPSTPPQRPEEPPLEQAYDPALARAYFQKAREHDQSGEFRDAMEAYQLGLQYDQTNSEAFYRYGVIAYDFGQRQEAMGALARAVQMEPANVDYRMTYARMLAQNNLREDARVQLQEVLRIDPGNRTAGTLLRTLER</sequence>
<feature type="repeat" description="TPR" evidence="1">
    <location>
        <begin position="144"/>
        <end position="177"/>
    </location>
</feature>
<dbReference type="RefSeq" id="WP_013505399.1">
    <property type="nucleotide sequence ID" value="NC_014836.1"/>
</dbReference>
<keyword evidence="1" id="KW-0802">TPR repeat</keyword>
<feature type="domain" description="Cytochrome c-type biogenesis protein H TPR" evidence="3">
    <location>
        <begin position="107"/>
        <end position="218"/>
    </location>
</feature>
<dbReference type="SUPFAM" id="SSF48452">
    <property type="entry name" value="TPR-like"/>
    <property type="match status" value="1"/>
</dbReference>
<dbReference type="InterPro" id="IPR011990">
    <property type="entry name" value="TPR-like_helical_dom_sf"/>
</dbReference>
<evidence type="ECO:0000256" key="2">
    <source>
        <dbReference type="SAM" id="MobiDB-lite"/>
    </source>
</evidence>
<dbReference type="InterPro" id="IPR056413">
    <property type="entry name" value="TPR_CcmH_CycH"/>
</dbReference>
<dbReference type="InParanoid" id="E6W1X9"/>
<dbReference type="PANTHER" id="PTHR44395">
    <property type="match status" value="1"/>
</dbReference>
<dbReference type="GO" id="GO:0035269">
    <property type="term" value="P:protein O-linked glycosylation via mannose"/>
    <property type="evidence" value="ECO:0007669"/>
    <property type="project" value="TreeGrafter"/>
</dbReference>
<evidence type="ECO:0000256" key="1">
    <source>
        <dbReference type="PROSITE-ProRule" id="PRU00339"/>
    </source>
</evidence>
<feature type="region of interest" description="Disordered" evidence="2">
    <location>
        <begin position="65"/>
        <end position="101"/>
    </location>
</feature>
<evidence type="ECO:0000313" key="5">
    <source>
        <dbReference type="Proteomes" id="UP000002572"/>
    </source>
</evidence>
<feature type="repeat" description="TPR" evidence="1">
    <location>
        <begin position="110"/>
        <end position="143"/>
    </location>
</feature>
<reference evidence="4 5" key="1">
    <citation type="submission" date="2010-12" db="EMBL/GenBank/DDBJ databases">
        <title>Complete sequence of Desulfurispirillum indicum S5.</title>
        <authorList>
            <consortium name="US DOE Joint Genome Institute"/>
            <person name="Lucas S."/>
            <person name="Copeland A."/>
            <person name="Lapidus A."/>
            <person name="Cheng J.-F."/>
            <person name="Goodwin L."/>
            <person name="Pitluck S."/>
            <person name="Chertkov O."/>
            <person name="Held B."/>
            <person name="Detter J.C."/>
            <person name="Han C."/>
            <person name="Tapia R."/>
            <person name="Land M."/>
            <person name="Hauser L."/>
            <person name="Kyrpides N."/>
            <person name="Ivanova N."/>
            <person name="Mikhailova N."/>
            <person name="Haggblom M."/>
            <person name="Rauschenbach I."/>
            <person name="Bini E."/>
            <person name="Woyke T."/>
        </authorList>
    </citation>
    <scope>NUCLEOTIDE SEQUENCE [LARGE SCALE GENOMIC DNA]</scope>
    <source>
        <strain evidence="5">ATCC BAA-1389 / DSM 22839 / S5</strain>
    </source>
</reference>
<dbReference type="EMBL" id="CP002432">
    <property type="protein sequence ID" value="ADU65511.1"/>
    <property type="molecule type" value="Genomic_DNA"/>
</dbReference>
<dbReference type="InterPro" id="IPR019734">
    <property type="entry name" value="TPR_rpt"/>
</dbReference>
<dbReference type="Proteomes" id="UP000002572">
    <property type="component" value="Chromosome"/>
</dbReference>
<dbReference type="PROSITE" id="PS50005">
    <property type="entry name" value="TPR"/>
    <property type="match status" value="2"/>
</dbReference>
<dbReference type="AlphaFoldDB" id="E6W1X9"/>
<accession>E6W1X9</accession>
<dbReference type="PANTHER" id="PTHR44395:SF1">
    <property type="entry name" value="PROTEIN O-MANNOSYL-TRANSFERASE TMTC3"/>
    <property type="match status" value="1"/>
</dbReference>
<dbReference type="eggNOG" id="COG0457">
    <property type="taxonomic scope" value="Bacteria"/>
</dbReference>
<gene>
    <name evidence="4" type="ordered locus">Selin_0768</name>
</gene>
<dbReference type="OrthoDB" id="7006440at2"/>
<organism evidence="4 5">
    <name type="scientific">Desulfurispirillum indicum (strain ATCC BAA-1389 / DSM 22839 / S5)</name>
    <dbReference type="NCBI Taxonomy" id="653733"/>
    <lineage>
        <taxon>Bacteria</taxon>
        <taxon>Pseudomonadati</taxon>
        <taxon>Chrysiogenota</taxon>
        <taxon>Chrysiogenia</taxon>
        <taxon>Chrysiogenales</taxon>
        <taxon>Chrysiogenaceae</taxon>
        <taxon>Desulfurispirillum</taxon>
    </lineage>
</organism>
<dbReference type="SMART" id="SM00028">
    <property type="entry name" value="TPR"/>
    <property type="match status" value="3"/>
</dbReference>
<dbReference type="STRING" id="653733.Selin_0768"/>
<protein>
    <submittedName>
        <fullName evidence="4">Tetratricopeptide repeat-containing protein</fullName>
    </submittedName>
</protein>
<keyword evidence="5" id="KW-1185">Reference proteome</keyword>
<dbReference type="KEGG" id="din:Selin_0768"/>
<evidence type="ECO:0000313" key="4">
    <source>
        <dbReference type="EMBL" id="ADU65511.1"/>
    </source>
</evidence>
<dbReference type="HOGENOM" id="CLU_1238578_0_0_0"/>
<name>E6W1X9_DESIS</name>
<proteinExistence type="predicted"/>
<dbReference type="GO" id="GO:0000030">
    <property type="term" value="F:mannosyltransferase activity"/>
    <property type="evidence" value="ECO:0007669"/>
    <property type="project" value="TreeGrafter"/>
</dbReference>
<dbReference type="Pfam" id="PF23914">
    <property type="entry name" value="TPR_CcmH_CycH"/>
    <property type="match status" value="1"/>
</dbReference>
<evidence type="ECO:0000259" key="3">
    <source>
        <dbReference type="Pfam" id="PF23914"/>
    </source>
</evidence>